<evidence type="ECO:0008006" key="5">
    <source>
        <dbReference type="Google" id="ProtNLM"/>
    </source>
</evidence>
<protein>
    <recommendedName>
        <fullName evidence="5">G protein-coupled receptor</fullName>
    </recommendedName>
</protein>
<accession>A0AAV5VCM3</accession>
<reference evidence="3" key="1">
    <citation type="submission" date="2023-10" db="EMBL/GenBank/DDBJ databases">
        <title>Genome assembly of Pristionchus species.</title>
        <authorList>
            <person name="Yoshida K."/>
            <person name="Sommer R.J."/>
        </authorList>
    </citation>
    <scope>NUCLEOTIDE SEQUENCE</scope>
    <source>
        <strain evidence="3">RS5133</strain>
    </source>
</reference>
<gene>
    <name evidence="3" type="ORF">PFISCL1PPCAC_7481</name>
</gene>
<evidence type="ECO:0000256" key="1">
    <source>
        <dbReference type="ARBA" id="ARBA00006803"/>
    </source>
</evidence>
<dbReference type="GO" id="GO:0007606">
    <property type="term" value="P:sensory perception of chemical stimulus"/>
    <property type="evidence" value="ECO:0007669"/>
    <property type="project" value="InterPro"/>
</dbReference>
<dbReference type="Proteomes" id="UP001432322">
    <property type="component" value="Unassembled WGS sequence"/>
</dbReference>
<evidence type="ECO:0000256" key="2">
    <source>
        <dbReference type="SAM" id="Phobius"/>
    </source>
</evidence>
<sequence length="153" mass="17647">VFSLLPFISKRVHKSRMTMETRFSEGVNRYQAVENIRSAKVLNRYVLFLVVFVGFSLVILYVFKEQSGDYYDFVEIVYNIYYAFGGLLSEALVCFSHPVLKSETMGILTGIQILILPKVAKKKSTVRSVQGQELNIGAEQHTTVYFSYYRDSW</sequence>
<dbReference type="InterPro" id="IPR004151">
    <property type="entry name" value="7TM_GPCR_serpentine_rcpt_Sre"/>
</dbReference>
<dbReference type="AlphaFoldDB" id="A0AAV5VCM3"/>
<dbReference type="EMBL" id="BTSY01000002">
    <property type="protein sequence ID" value="GMT16184.1"/>
    <property type="molecule type" value="Genomic_DNA"/>
</dbReference>
<keyword evidence="2" id="KW-0472">Membrane</keyword>
<feature type="transmembrane region" description="Helical" evidence="2">
    <location>
        <begin position="76"/>
        <end position="95"/>
    </location>
</feature>
<dbReference type="PANTHER" id="PTHR47518">
    <property type="entry name" value="SERPENTINE RECEPTOR CLASS EPSILON-13-RELATED"/>
    <property type="match status" value="1"/>
</dbReference>
<comment type="similarity">
    <text evidence="1">Belongs to the nematode receptor-like protein sre family.</text>
</comment>
<evidence type="ECO:0000313" key="4">
    <source>
        <dbReference type="Proteomes" id="UP001432322"/>
    </source>
</evidence>
<keyword evidence="2" id="KW-0812">Transmembrane</keyword>
<dbReference type="GO" id="GO:0016020">
    <property type="term" value="C:membrane"/>
    <property type="evidence" value="ECO:0007669"/>
    <property type="project" value="InterPro"/>
</dbReference>
<name>A0AAV5VCM3_9BILA</name>
<proteinExistence type="inferred from homology"/>
<dbReference type="PANTHER" id="PTHR47518:SF9">
    <property type="entry name" value="SERPENTINE RECEPTOR, CLASS T"/>
    <property type="match status" value="1"/>
</dbReference>
<dbReference type="Pfam" id="PF03125">
    <property type="entry name" value="Sre"/>
    <property type="match status" value="1"/>
</dbReference>
<evidence type="ECO:0000313" key="3">
    <source>
        <dbReference type="EMBL" id="GMT16184.1"/>
    </source>
</evidence>
<keyword evidence="2" id="KW-1133">Transmembrane helix</keyword>
<feature type="non-terminal residue" evidence="3">
    <location>
        <position position="1"/>
    </location>
</feature>
<comment type="caution">
    <text evidence="3">The sequence shown here is derived from an EMBL/GenBank/DDBJ whole genome shotgun (WGS) entry which is preliminary data.</text>
</comment>
<keyword evidence="4" id="KW-1185">Reference proteome</keyword>
<feature type="transmembrane region" description="Helical" evidence="2">
    <location>
        <begin position="45"/>
        <end position="64"/>
    </location>
</feature>
<organism evidence="3 4">
    <name type="scientific">Pristionchus fissidentatus</name>
    <dbReference type="NCBI Taxonomy" id="1538716"/>
    <lineage>
        <taxon>Eukaryota</taxon>
        <taxon>Metazoa</taxon>
        <taxon>Ecdysozoa</taxon>
        <taxon>Nematoda</taxon>
        <taxon>Chromadorea</taxon>
        <taxon>Rhabditida</taxon>
        <taxon>Rhabditina</taxon>
        <taxon>Diplogasteromorpha</taxon>
        <taxon>Diplogasteroidea</taxon>
        <taxon>Neodiplogasteridae</taxon>
        <taxon>Pristionchus</taxon>
    </lineage>
</organism>
<dbReference type="InterPro" id="IPR052854">
    <property type="entry name" value="Serpentine_rcpt_epsilon"/>
</dbReference>